<reference evidence="1 2" key="1">
    <citation type="journal article" date="2012" name="Genome Biol.">
        <title>Sequencing three crocodilian genomes to illuminate the evolution of archosaurs and amniotes.</title>
        <authorList>
            <person name="St John J.A."/>
            <person name="Braun E.L."/>
            <person name="Isberg S.R."/>
            <person name="Miles L.G."/>
            <person name="Chong A.Y."/>
            <person name="Gongora J."/>
            <person name="Dalzell P."/>
            <person name="Moran C."/>
            <person name="Bed'hom B."/>
            <person name="Abzhanov A."/>
            <person name="Burgess S.C."/>
            <person name="Cooksey A.M."/>
            <person name="Castoe T.A."/>
            <person name="Crawford N.G."/>
            <person name="Densmore L.D."/>
            <person name="Drew J.C."/>
            <person name="Edwards S.V."/>
            <person name="Faircloth B.C."/>
            <person name="Fujita M.K."/>
            <person name="Greenwold M.J."/>
            <person name="Hoffmann F.G."/>
            <person name="Howard J.M."/>
            <person name="Iguchi T."/>
            <person name="Janes D.E."/>
            <person name="Khan S.Y."/>
            <person name="Kohno S."/>
            <person name="de Koning A.J."/>
            <person name="Lance S.L."/>
            <person name="McCarthy F.M."/>
            <person name="McCormack J.E."/>
            <person name="Merchant M.E."/>
            <person name="Peterson D.G."/>
            <person name="Pollock D.D."/>
            <person name="Pourmand N."/>
            <person name="Raney B.J."/>
            <person name="Roessler K.A."/>
            <person name="Sanford J.R."/>
            <person name="Sawyer R.H."/>
            <person name="Schmidt C.J."/>
            <person name="Triplett E.W."/>
            <person name="Tuberville T.D."/>
            <person name="Venegas-Anaya M."/>
            <person name="Howard J.T."/>
            <person name="Jarvis E.D."/>
            <person name="Guillette L.J.Jr."/>
            <person name="Glenn T.C."/>
            <person name="Green R.E."/>
            <person name="Ray D.A."/>
        </authorList>
    </citation>
    <scope>NUCLEOTIDE SEQUENCE [LARGE SCALE GENOMIC DNA]</scope>
    <source>
        <strain evidence="1">KSC_2009_1</strain>
    </source>
</reference>
<sequence>MKLLKNHQKGCAEFQCMPTTWKKATMVLIHKKGDSSLCTPSRSCTPAAWQPMSLTGNLSQKGFMSMEGCYEHNFTLDNAQRIRKQCTVAWLDIYKAFSSIPHCHTLGTLCKLSLLDSVNLVWELYNGCTTPACVTYRETDEIPI</sequence>
<dbReference type="EMBL" id="AKHW03003207">
    <property type="protein sequence ID" value="KYO35218.1"/>
    <property type="molecule type" value="Genomic_DNA"/>
</dbReference>
<protein>
    <recommendedName>
        <fullName evidence="3">Reverse transcriptase domain-containing protein</fullName>
    </recommendedName>
</protein>
<evidence type="ECO:0000313" key="2">
    <source>
        <dbReference type="Proteomes" id="UP000050525"/>
    </source>
</evidence>
<evidence type="ECO:0000313" key="1">
    <source>
        <dbReference type="EMBL" id="KYO35218.1"/>
    </source>
</evidence>
<comment type="caution">
    <text evidence="1">The sequence shown here is derived from an EMBL/GenBank/DDBJ whole genome shotgun (WGS) entry which is preliminary data.</text>
</comment>
<gene>
    <name evidence="1" type="ORF">Y1Q_0001089</name>
</gene>
<keyword evidence="2" id="KW-1185">Reference proteome</keyword>
<proteinExistence type="predicted"/>
<dbReference type="AlphaFoldDB" id="A0A151NEH9"/>
<name>A0A151NEH9_ALLMI</name>
<dbReference type="Proteomes" id="UP000050525">
    <property type="component" value="Unassembled WGS sequence"/>
</dbReference>
<accession>A0A151NEH9</accession>
<organism evidence="1 2">
    <name type="scientific">Alligator mississippiensis</name>
    <name type="common">American alligator</name>
    <dbReference type="NCBI Taxonomy" id="8496"/>
    <lineage>
        <taxon>Eukaryota</taxon>
        <taxon>Metazoa</taxon>
        <taxon>Chordata</taxon>
        <taxon>Craniata</taxon>
        <taxon>Vertebrata</taxon>
        <taxon>Euteleostomi</taxon>
        <taxon>Archelosauria</taxon>
        <taxon>Archosauria</taxon>
        <taxon>Crocodylia</taxon>
        <taxon>Alligatoridae</taxon>
        <taxon>Alligatorinae</taxon>
        <taxon>Alligator</taxon>
    </lineage>
</organism>
<evidence type="ECO:0008006" key="3">
    <source>
        <dbReference type="Google" id="ProtNLM"/>
    </source>
</evidence>